<dbReference type="PANTHER" id="PTHR43037">
    <property type="entry name" value="UNNAMED PRODUCT-RELATED"/>
    <property type="match status" value="1"/>
</dbReference>
<dbReference type="GO" id="GO:0008236">
    <property type="term" value="F:serine-type peptidase activity"/>
    <property type="evidence" value="ECO:0007669"/>
    <property type="project" value="InterPro"/>
</dbReference>
<dbReference type="InterPro" id="IPR050955">
    <property type="entry name" value="Plant_Biomass_Hydrol_Est"/>
</dbReference>
<evidence type="ECO:0000313" key="6">
    <source>
        <dbReference type="Proteomes" id="UP000824260"/>
    </source>
</evidence>
<dbReference type="InterPro" id="IPR001375">
    <property type="entry name" value="Peptidase_S9_cat"/>
</dbReference>
<dbReference type="AlphaFoldDB" id="A0A9D0ZM97"/>
<feature type="domain" description="Peptidase S9 prolyl oligopeptidase catalytic" evidence="4">
    <location>
        <begin position="109"/>
        <end position="166"/>
    </location>
</feature>
<dbReference type="SUPFAM" id="SSF53474">
    <property type="entry name" value="alpha/beta-Hydrolases"/>
    <property type="match status" value="1"/>
</dbReference>
<dbReference type="PANTHER" id="PTHR43037:SF5">
    <property type="entry name" value="FERULOYL ESTERASE"/>
    <property type="match status" value="1"/>
</dbReference>
<feature type="signal peptide" evidence="3">
    <location>
        <begin position="1"/>
        <end position="20"/>
    </location>
</feature>
<sequence>MKRILLLCLAALLCLSSATAEEAGGITPGTQTQRGFVNDNVLHDETGDIHFSSYIPESYDGSTPYALFVTLPGWEGLYFQGVGANMVADFGPEAIGYVEDMIVLSPQLNDWGETSANMAIALTEYFLANYNINPERVYLHGMSGGGETASLVLGMRPELFTACLVTSSQWDGNLAVLAAAQTPVYLAIGAQDSYYGADSFQETYAALCELYAGQGLDDAQIDRLVVLDVREQSFFTENCFTDQHAGGQAFAHDAAAMGWLFGEH</sequence>
<proteinExistence type="predicted"/>
<evidence type="ECO:0000313" key="5">
    <source>
        <dbReference type="EMBL" id="HIQ83253.1"/>
    </source>
</evidence>
<accession>A0A9D0ZM97</accession>
<reference evidence="5" key="2">
    <citation type="journal article" date="2021" name="PeerJ">
        <title>Extensive microbial diversity within the chicken gut microbiome revealed by metagenomics and culture.</title>
        <authorList>
            <person name="Gilroy R."/>
            <person name="Ravi A."/>
            <person name="Getino M."/>
            <person name="Pursley I."/>
            <person name="Horton D.L."/>
            <person name="Alikhan N.F."/>
            <person name="Baker D."/>
            <person name="Gharbi K."/>
            <person name="Hall N."/>
            <person name="Watson M."/>
            <person name="Adriaenssens E.M."/>
            <person name="Foster-Nyarko E."/>
            <person name="Jarju S."/>
            <person name="Secka A."/>
            <person name="Antonio M."/>
            <person name="Oren A."/>
            <person name="Chaudhuri R.R."/>
            <person name="La Ragione R."/>
            <person name="Hildebrand F."/>
            <person name="Pallen M.J."/>
        </authorList>
    </citation>
    <scope>NUCLEOTIDE SEQUENCE</scope>
    <source>
        <strain evidence="5">ChiSjej6B24-2974</strain>
    </source>
</reference>
<keyword evidence="2" id="KW-0378">Hydrolase</keyword>
<name>A0A9D0ZM97_9FIRM</name>
<protein>
    <submittedName>
        <fullName evidence="5">Prolyl oligopeptidase family serine peptidase</fullName>
    </submittedName>
</protein>
<evidence type="ECO:0000256" key="1">
    <source>
        <dbReference type="ARBA" id="ARBA00022729"/>
    </source>
</evidence>
<gene>
    <name evidence="5" type="ORF">IAA52_09145</name>
</gene>
<comment type="caution">
    <text evidence="5">The sequence shown here is derived from an EMBL/GenBank/DDBJ whole genome shotgun (WGS) entry which is preliminary data.</text>
</comment>
<dbReference type="InterPro" id="IPR029058">
    <property type="entry name" value="AB_hydrolase_fold"/>
</dbReference>
<organism evidence="5 6">
    <name type="scientific">Candidatus Pullichristensenella stercorigallinarum</name>
    <dbReference type="NCBI Taxonomy" id="2840909"/>
    <lineage>
        <taxon>Bacteria</taxon>
        <taxon>Bacillati</taxon>
        <taxon>Bacillota</taxon>
        <taxon>Clostridia</taxon>
        <taxon>Candidatus Pullichristensenella</taxon>
    </lineage>
</organism>
<feature type="chain" id="PRO_5039467407" evidence="3">
    <location>
        <begin position="21"/>
        <end position="264"/>
    </location>
</feature>
<dbReference type="EMBL" id="DVFZ01000091">
    <property type="protein sequence ID" value="HIQ83253.1"/>
    <property type="molecule type" value="Genomic_DNA"/>
</dbReference>
<keyword evidence="1 3" id="KW-0732">Signal</keyword>
<dbReference type="Pfam" id="PF00326">
    <property type="entry name" value="Peptidase_S9"/>
    <property type="match status" value="1"/>
</dbReference>
<reference evidence="5" key="1">
    <citation type="submission" date="2020-10" db="EMBL/GenBank/DDBJ databases">
        <authorList>
            <person name="Gilroy R."/>
        </authorList>
    </citation>
    <scope>NUCLEOTIDE SEQUENCE</scope>
    <source>
        <strain evidence="5">ChiSjej6B24-2974</strain>
    </source>
</reference>
<dbReference type="Proteomes" id="UP000824260">
    <property type="component" value="Unassembled WGS sequence"/>
</dbReference>
<evidence type="ECO:0000256" key="2">
    <source>
        <dbReference type="ARBA" id="ARBA00022801"/>
    </source>
</evidence>
<evidence type="ECO:0000259" key="4">
    <source>
        <dbReference type="Pfam" id="PF00326"/>
    </source>
</evidence>
<evidence type="ECO:0000256" key="3">
    <source>
        <dbReference type="SAM" id="SignalP"/>
    </source>
</evidence>
<dbReference type="GO" id="GO:0006508">
    <property type="term" value="P:proteolysis"/>
    <property type="evidence" value="ECO:0007669"/>
    <property type="project" value="InterPro"/>
</dbReference>
<dbReference type="Gene3D" id="3.40.50.1820">
    <property type="entry name" value="alpha/beta hydrolase"/>
    <property type="match status" value="1"/>
</dbReference>